<sequence>MNYQNLPAASRLAAIWLAAHQASGDGAHLPADEEHNGFLTVEQLRMIKEGLGERLAIPDGSDMLALKPGRYVTSNVKNGVDRDDTSGIAYIDVDSLDDKHIQYNHTIAYNGKSFHKIIHGYGDGKNVSAPNGWGEDWRFYPLWKGGINKAGTTIQLTDNIDKFEFLSFVIATSSNTMLVTVKRRDEMVVDLTNLVNNQIGMSFYECVLQKDPKDNTKLLLKSNISYALFDKLINNTDFAEIWQVWGVM</sequence>
<reference evidence="1" key="1">
    <citation type="journal article" date="2023" name="PeerJ">
        <title>Selection and evaluation of lactic acid bacteria from chicken feces in Thailand as potential probiotics.</title>
        <authorList>
            <person name="Khurajog B."/>
            <person name="Disastra Y."/>
            <person name="Lawwyne L.D."/>
            <person name="Sirichokchatchawan W."/>
            <person name="Niyomtham W."/>
            <person name="Yindee J."/>
            <person name="Hampson D.J."/>
            <person name="Prapasarakul N."/>
        </authorList>
    </citation>
    <scope>NUCLEOTIDE SEQUENCE</scope>
    <source>
        <strain evidence="1">BF14</strain>
    </source>
</reference>
<reference evidence="1" key="2">
    <citation type="submission" date="2023-10" db="EMBL/GenBank/DDBJ databases">
        <authorList>
            <person name="Khurajog B."/>
        </authorList>
    </citation>
    <scope>NUCLEOTIDE SEQUENCE</scope>
    <source>
        <strain evidence="1">BF14</strain>
    </source>
</reference>
<protein>
    <submittedName>
        <fullName evidence="1">Uncharacterized protein</fullName>
    </submittedName>
</protein>
<accession>A0AAW8YNI2</accession>
<organism evidence="1 2">
    <name type="scientific">Pediococcus acidilactici</name>
    <dbReference type="NCBI Taxonomy" id="1254"/>
    <lineage>
        <taxon>Bacteria</taxon>
        <taxon>Bacillati</taxon>
        <taxon>Bacillota</taxon>
        <taxon>Bacilli</taxon>
        <taxon>Lactobacillales</taxon>
        <taxon>Lactobacillaceae</taxon>
        <taxon>Pediococcus</taxon>
        <taxon>Pediococcus acidilactici group</taxon>
    </lineage>
</organism>
<dbReference type="AlphaFoldDB" id="A0AAW8YNI2"/>
<proteinExistence type="predicted"/>
<dbReference type="EMBL" id="JAWJAX010000003">
    <property type="protein sequence ID" value="MDV2911017.1"/>
    <property type="molecule type" value="Genomic_DNA"/>
</dbReference>
<name>A0AAW8YNI2_PEDAC</name>
<dbReference type="Proteomes" id="UP001280415">
    <property type="component" value="Unassembled WGS sequence"/>
</dbReference>
<evidence type="ECO:0000313" key="2">
    <source>
        <dbReference type="Proteomes" id="UP001280415"/>
    </source>
</evidence>
<gene>
    <name evidence="1" type="ORF">R0H03_03945</name>
</gene>
<dbReference type="RefSeq" id="WP_317052034.1">
    <property type="nucleotide sequence ID" value="NZ_CP140878.1"/>
</dbReference>
<evidence type="ECO:0000313" key="1">
    <source>
        <dbReference type="EMBL" id="MDV2911017.1"/>
    </source>
</evidence>
<comment type="caution">
    <text evidence="1">The sequence shown here is derived from an EMBL/GenBank/DDBJ whole genome shotgun (WGS) entry which is preliminary data.</text>
</comment>